<dbReference type="AlphaFoldDB" id="A0A9X4NIU6"/>
<dbReference type="Pfam" id="PF24875">
    <property type="entry name" value="DUF7736"/>
    <property type="match status" value="1"/>
</dbReference>
<sequence length="167" mass="19564">MSELKTWEDGELIGLLRSEIQYVEDFTDTGRLDDVVEEIEKRLNQSSDKLEDYLLVYSKETLEIIRAEKKQLVTADEFYGLHQEKLAAERNSEHLKKRDLAILTAYTGVMFGDFQDFHGYAEEILGHPIFTHQFGDKQINEKIHELSKEDFLQLHEKLIRESETVND</sequence>
<organism evidence="2 3">
    <name type="scientific">Lactococcus lactis</name>
    <dbReference type="NCBI Taxonomy" id="1358"/>
    <lineage>
        <taxon>Bacteria</taxon>
        <taxon>Bacillati</taxon>
        <taxon>Bacillota</taxon>
        <taxon>Bacilli</taxon>
        <taxon>Lactobacillales</taxon>
        <taxon>Streptococcaceae</taxon>
        <taxon>Lactococcus</taxon>
    </lineage>
</organism>
<evidence type="ECO:0000259" key="1">
    <source>
        <dbReference type="Pfam" id="PF24875"/>
    </source>
</evidence>
<reference evidence="2" key="1">
    <citation type="submission" date="2022-10" db="EMBL/GenBank/DDBJ databases">
        <authorList>
            <person name="Turner M.S."/>
            <person name="Huang W."/>
        </authorList>
    </citation>
    <scope>NUCLEOTIDE SEQUENCE</scope>
    <source>
        <strain evidence="2">3</strain>
    </source>
</reference>
<gene>
    <name evidence="2" type="ORF">OGZ51_12320</name>
</gene>
<feature type="domain" description="DUF7736" evidence="1">
    <location>
        <begin position="98"/>
        <end position="155"/>
    </location>
</feature>
<accession>A0A9X4NIU6</accession>
<dbReference type="EMBL" id="JAOWLY010000016">
    <property type="protein sequence ID" value="MDG4984930.1"/>
    <property type="molecule type" value="Genomic_DNA"/>
</dbReference>
<proteinExistence type="predicted"/>
<name>A0A9X4NIU6_9LACT</name>
<protein>
    <recommendedName>
        <fullName evidence="1">DUF7736 domain-containing protein</fullName>
    </recommendedName>
</protein>
<dbReference type="InterPro" id="IPR056638">
    <property type="entry name" value="DUF7736"/>
</dbReference>
<evidence type="ECO:0000313" key="3">
    <source>
        <dbReference type="Proteomes" id="UP001152614"/>
    </source>
</evidence>
<comment type="caution">
    <text evidence="2">The sequence shown here is derived from an EMBL/GenBank/DDBJ whole genome shotgun (WGS) entry which is preliminary data.</text>
</comment>
<evidence type="ECO:0000313" key="2">
    <source>
        <dbReference type="EMBL" id="MDG4984930.1"/>
    </source>
</evidence>
<reference evidence="2" key="2">
    <citation type="journal article" date="2023" name="Food Microbiol.">
        <title>Evaluation of the fermentation potential of lactic acid bacteria isolated from herbs, fruits and vegetables as starter cultures in nut-based milk alternatives.</title>
        <authorList>
            <person name="Huang W."/>
            <person name="Dong A."/>
            <person name="Pham H.T."/>
            <person name="Zhou C."/>
            <person name="Huo Z."/>
            <person name="Watjen A.P."/>
            <person name="Prakash S."/>
            <person name="Bang-Berthelsen C.H."/>
            <person name="Turner M.S."/>
        </authorList>
    </citation>
    <scope>NUCLEOTIDE SEQUENCE</scope>
    <source>
        <strain evidence="2">3</strain>
    </source>
</reference>
<dbReference type="Proteomes" id="UP001152614">
    <property type="component" value="Unassembled WGS sequence"/>
</dbReference>
<dbReference type="RefSeq" id="WP_278229351.1">
    <property type="nucleotide sequence ID" value="NZ_JAOWLY010000016.1"/>
</dbReference>